<reference evidence="5 6" key="1">
    <citation type="submission" date="2017-06" db="EMBL/GenBank/DDBJ databases">
        <authorList>
            <person name="Kim H.J."/>
            <person name="Triplett B.A."/>
        </authorList>
    </citation>
    <scope>NUCLEOTIDE SEQUENCE [LARGE SCALE GENOMIC DNA]</scope>
    <source>
        <strain evidence="5 6">DSM 13116</strain>
    </source>
</reference>
<keyword evidence="3" id="KW-0233">DNA recombination</keyword>
<dbReference type="InterPro" id="IPR013762">
    <property type="entry name" value="Integrase-like_cat_sf"/>
</dbReference>
<dbReference type="GO" id="GO:0006310">
    <property type="term" value="P:DNA recombination"/>
    <property type="evidence" value="ECO:0007669"/>
    <property type="project" value="UniProtKB-KW"/>
</dbReference>
<dbReference type="PANTHER" id="PTHR30349:SF41">
    <property type="entry name" value="INTEGRASE_RECOMBINASE PROTEIN MJ0367-RELATED"/>
    <property type="match status" value="1"/>
</dbReference>
<dbReference type="GO" id="GO:0003677">
    <property type="term" value="F:DNA binding"/>
    <property type="evidence" value="ECO:0007669"/>
    <property type="project" value="UniProtKB-KW"/>
</dbReference>
<evidence type="ECO:0000313" key="6">
    <source>
        <dbReference type="Proteomes" id="UP000198324"/>
    </source>
</evidence>
<organism evidence="5 6">
    <name type="scientific">Humidesulfovibrio mexicanus</name>
    <dbReference type="NCBI Taxonomy" id="147047"/>
    <lineage>
        <taxon>Bacteria</taxon>
        <taxon>Pseudomonadati</taxon>
        <taxon>Thermodesulfobacteriota</taxon>
        <taxon>Desulfovibrionia</taxon>
        <taxon>Desulfovibrionales</taxon>
        <taxon>Desulfovibrionaceae</taxon>
        <taxon>Humidesulfovibrio</taxon>
    </lineage>
</organism>
<evidence type="ECO:0000256" key="3">
    <source>
        <dbReference type="ARBA" id="ARBA00023172"/>
    </source>
</evidence>
<dbReference type="SUPFAM" id="SSF56349">
    <property type="entry name" value="DNA breaking-rejoining enzymes"/>
    <property type="match status" value="1"/>
</dbReference>
<dbReference type="Gene3D" id="1.10.443.10">
    <property type="entry name" value="Intergrase catalytic core"/>
    <property type="match status" value="1"/>
</dbReference>
<dbReference type="GO" id="GO:0015074">
    <property type="term" value="P:DNA integration"/>
    <property type="evidence" value="ECO:0007669"/>
    <property type="project" value="InterPro"/>
</dbReference>
<dbReference type="InterPro" id="IPR010998">
    <property type="entry name" value="Integrase_recombinase_N"/>
</dbReference>
<dbReference type="InterPro" id="IPR046668">
    <property type="entry name" value="DUF6538"/>
</dbReference>
<dbReference type="CDD" id="cd01184">
    <property type="entry name" value="INT_C_like_1"/>
    <property type="match status" value="1"/>
</dbReference>
<dbReference type="InterPro" id="IPR011010">
    <property type="entry name" value="DNA_brk_join_enz"/>
</dbReference>
<dbReference type="Proteomes" id="UP000198324">
    <property type="component" value="Unassembled WGS sequence"/>
</dbReference>
<name>A0A239DB81_9BACT</name>
<proteinExistence type="inferred from homology"/>
<dbReference type="PANTHER" id="PTHR30349">
    <property type="entry name" value="PHAGE INTEGRASE-RELATED"/>
    <property type="match status" value="1"/>
</dbReference>
<keyword evidence="2" id="KW-0238">DNA-binding</keyword>
<dbReference type="EMBL" id="FZOC01000014">
    <property type="protein sequence ID" value="SNS29570.1"/>
    <property type="molecule type" value="Genomic_DNA"/>
</dbReference>
<dbReference type="InterPro" id="IPR050090">
    <property type="entry name" value="Tyrosine_recombinase_XerCD"/>
</dbReference>
<dbReference type="OrthoDB" id="9784724at2"/>
<dbReference type="Pfam" id="PF00589">
    <property type="entry name" value="Phage_integrase"/>
    <property type="match status" value="1"/>
</dbReference>
<dbReference type="AlphaFoldDB" id="A0A239DB81"/>
<keyword evidence="6" id="KW-1185">Reference proteome</keyword>
<evidence type="ECO:0000256" key="2">
    <source>
        <dbReference type="ARBA" id="ARBA00023125"/>
    </source>
</evidence>
<sequence length="504" mass="56664">MRFSAPSHLRKQGVAFYFRMAVPERLRPALGKVEVKKSLSTVYLREAKVRVVHVAAVVQSFLGYLDAAGPVAAMTPPEQLQAYLEGEMNKVSAAWKGQESPQAGYLPSMLPKVQTGLRDHAQVQPAKPCTVTPVEPQPVPTAGTKLSEAVEKYIADKAAKWRVSSKKDIIPDLHDFVTMVGDIQAVDLSRDHMRTYHRIMHHLPKRRTIDPRWKKKPLAKLLNMTIQEADKLGATSLGNAFTNIRSFINWLEDEGLVSKAATLNKVLEVQRKSVTPEREAFTDDELRALFSPENFKPKEFRSSWQFWLPLLGLYTGARLEELCQLHLSDIRQDEASGVWYLDINDLADKKTKTSAGNRQVPVHQDLVRLGLLDRVEALRGKRHTRLFPTLEVRESAGKRGGAAGQWFTRYRRQCGVGGGRGEVSGKVFHSFRHSLVTRCKMLGVVRRMCQELVGHEKGAYADVTGGYEGRYPVKVLYEEVVSRLDYVSIVDADRLVGCVWVSLP</sequence>
<dbReference type="Gene3D" id="1.10.150.130">
    <property type="match status" value="1"/>
</dbReference>
<dbReference type="PROSITE" id="PS51898">
    <property type="entry name" value="TYR_RECOMBINASE"/>
    <property type="match status" value="1"/>
</dbReference>
<protein>
    <submittedName>
        <fullName evidence="5">Integrase</fullName>
    </submittedName>
</protein>
<accession>A0A239DB81</accession>
<evidence type="ECO:0000256" key="1">
    <source>
        <dbReference type="ARBA" id="ARBA00008857"/>
    </source>
</evidence>
<dbReference type="RefSeq" id="WP_089275675.1">
    <property type="nucleotide sequence ID" value="NZ_FZOC01000014.1"/>
</dbReference>
<evidence type="ECO:0000313" key="5">
    <source>
        <dbReference type="EMBL" id="SNS29570.1"/>
    </source>
</evidence>
<comment type="similarity">
    <text evidence="1">Belongs to the 'phage' integrase family.</text>
</comment>
<dbReference type="Pfam" id="PF20172">
    <property type="entry name" value="DUF6538"/>
    <property type="match status" value="1"/>
</dbReference>
<dbReference type="InterPro" id="IPR002104">
    <property type="entry name" value="Integrase_catalytic"/>
</dbReference>
<gene>
    <name evidence="5" type="ORF">SAMN04488503_0186</name>
</gene>
<evidence type="ECO:0000259" key="4">
    <source>
        <dbReference type="PROSITE" id="PS51898"/>
    </source>
</evidence>
<feature type="domain" description="Tyr recombinase" evidence="4">
    <location>
        <begin position="276"/>
        <end position="485"/>
    </location>
</feature>